<gene>
    <name evidence="5" type="ORF">GS429_12345</name>
</gene>
<accession>A0A6B0VPY2</accession>
<dbReference type="RefSeq" id="WP_160065658.1">
    <property type="nucleotide sequence ID" value="NZ_WUYX01000038.1"/>
</dbReference>
<dbReference type="GO" id="GO:0016787">
    <property type="term" value="F:hydrolase activity"/>
    <property type="evidence" value="ECO:0007669"/>
    <property type="project" value="UniProtKB-KW"/>
</dbReference>
<evidence type="ECO:0000259" key="4">
    <source>
        <dbReference type="Pfam" id="PF02230"/>
    </source>
</evidence>
<dbReference type="PANTHER" id="PTHR10655">
    <property type="entry name" value="LYSOPHOSPHOLIPASE-RELATED"/>
    <property type="match status" value="1"/>
</dbReference>
<evidence type="ECO:0000256" key="1">
    <source>
        <dbReference type="ARBA" id="ARBA00006499"/>
    </source>
</evidence>
<dbReference type="Gene3D" id="3.40.50.1820">
    <property type="entry name" value="alpha/beta hydrolase"/>
    <property type="match status" value="1"/>
</dbReference>
<evidence type="ECO:0000256" key="2">
    <source>
        <dbReference type="ARBA" id="ARBA00022801"/>
    </source>
</evidence>
<reference evidence="5 6" key="1">
    <citation type="submission" date="2020-01" db="EMBL/GenBank/DDBJ databases">
        <title>Natronorubrum sp. JWXQ-INN 674 isolated from Inner Mongolia Autonomous Region of China.</title>
        <authorList>
            <person name="Xue Q."/>
        </authorList>
    </citation>
    <scope>NUCLEOTIDE SEQUENCE [LARGE SCALE GENOMIC DNA]</scope>
    <source>
        <strain evidence="5 6">JWXQ-INN-674</strain>
    </source>
</reference>
<dbReference type="OrthoDB" id="203477at2157"/>
<dbReference type="Proteomes" id="UP000434101">
    <property type="component" value="Unassembled WGS sequence"/>
</dbReference>
<sequence>MSAGDDTAGPHQDQPLVTGGTDLEDASAALVLTHGRGATARGMLQLATEVHREGVAFLAPQAAGKTWYPNSFLAPVERNEPGRTSGLRAVGDAIEAAADAGIPTDRVMLVGFSQGACLASEFVARNPRRYGGLAALSGGLIGEELDEEYPGDLEGTPAFLGCSDVDPHIPEERVHETADALESMNAEVTTRLYEGMGHGVNDDELEFVSEMVADLVD</sequence>
<name>A0A6B0VPY2_9EURY</name>
<dbReference type="InterPro" id="IPR050565">
    <property type="entry name" value="LYPA1-2/EST-like"/>
</dbReference>
<dbReference type="Pfam" id="PF02230">
    <property type="entry name" value="Abhydrolase_2"/>
    <property type="match status" value="1"/>
</dbReference>
<organism evidence="5 6">
    <name type="scientific">Natronorubrum halalkaliphilum</name>
    <dbReference type="NCBI Taxonomy" id="2691917"/>
    <lineage>
        <taxon>Archaea</taxon>
        <taxon>Methanobacteriati</taxon>
        <taxon>Methanobacteriota</taxon>
        <taxon>Stenosarchaea group</taxon>
        <taxon>Halobacteria</taxon>
        <taxon>Halobacteriales</taxon>
        <taxon>Natrialbaceae</taxon>
        <taxon>Natronorubrum</taxon>
    </lineage>
</organism>
<dbReference type="InterPro" id="IPR029058">
    <property type="entry name" value="AB_hydrolase_fold"/>
</dbReference>
<feature type="region of interest" description="Disordered" evidence="3">
    <location>
        <begin position="1"/>
        <end position="20"/>
    </location>
</feature>
<protein>
    <submittedName>
        <fullName evidence="5">Phospholipase</fullName>
    </submittedName>
</protein>
<dbReference type="PANTHER" id="PTHR10655:SF17">
    <property type="entry name" value="LYSOPHOSPHOLIPASE-LIKE PROTEIN 1"/>
    <property type="match status" value="1"/>
</dbReference>
<proteinExistence type="inferred from homology"/>
<comment type="caution">
    <text evidence="5">The sequence shown here is derived from an EMBL/GenBank/DDBJ whole genome shotgun (WGS) entry which is preliminary data.</text>
</comment>
<keyword evidence="2" id="KW-0378">Hydrolase</keyword>
<feature type="domain" description="Phospholipase/carboxylesterase/thioesterase" evidence="4">
    <location>
        <begin position="25"/>
        <end position="212"/>
    </location>
</feature>
<dbReference type="EMBL" id="WUYX01000038">
    <property type="protein sequence ID" value="MXV62842.1"/>
    <property type="molecule type" value="Genomic_DNA"/>
</dbReference>
<comment type="similarity">
    <text evidence="1">Belongs to the AB hydrolase superfamily. AB hydrolase 2 family.</text>
</comment>
<evidence type="ECO:0000256" key="3">
    <source>
        <dbReference type="SAM" id="MobiDB-lite"/>
    </source>
</evidence>
<evidence type="ECO:0000313" key="5">
    <source>
        <dbReference type="EMBL" id="MXV62842.1"/>
    </source>
</evidence>
<keyword evidence="6" id="KW-1185">Reference proteome</keyword>
<evidence type="ECO:0000313" key="6">
    <source>
        <dbReference type="Proteomes" id="UP000434101"/>
    </source>
</evidence>
<dbReference type="AlphaFoldDB" id="A0A6B0VPY2"/>
<dbReference type="InterPro" id="IPR003140">
    <property type="entry name" value="PLipase/COase/thioEstase"/>
</dbReference>
<dbReference type="SUPFAM" id="SSF53474">
    <property type="entry name" value="alpha/beta-Hydrolases"/>
    <property type="match status" value="1"/>
</dbReference>